<dbReference type="AlphaFoldDB" id="A0A6S7BV57"/>
<keyword evidence="2" id="KW-1185">Reference proteome</keyword>
<protein>
    <submittedName>
        <fullName evidence="1">Uncharacterized protein</fullName>
    </submittedName>
</protein>
<gene>
    <name evidence="1" type="ORF">LMG28138_03876</name>
</gene>
<proteinExistence type="predicted"/>
<accession>A0A6S7BV57</accession>
<organism evidence="1 2">
    <name type="scientific">Pararobbsia alpina</name>
    <dbReference type="NCBI Taxonomy" id="621374"/>
    <lineage>
        <taxon>Bacteria</taxon>
        <taxon>Pseudomonadati</taxon>
        <taxon>Pseudomonadota</taxon>
        <taxon>Betaproteobacteria</taxon>
        <taxon>Burkholderiales</taxon>
        <taxon>Burkholderiaceae</taxon>
        <taxon>Pararobbsia</taxon>
    </lineage>
</organism>
<reference evidence="1 2" key="1">
    <citation type="submission" date="2020-04" db="EMBL/GenBank/DDBJ databases">
        <authorList>
            <person name="De Canck E."/>
        </authorList>
    </citation>
    <scope>NUCLEOTIDE SEQUENCE [LARGE SCALE GENOMIC DNA]</scope>
    <source>
        <strain evidence="1 2">LMG 28138</strain>
    </source>
</reference>
<evidence type="ECO:0000313" key="1">
    <source>
        <dbReference type="EMBL" id="CAB3795418.1"/>
    </source>
</evidence>
<name>A0A6S7BV57_9BURK</name>
<evidence type="ECO:0000313" key="2">
    <source>
        <dbReference type="Proteomes" id="UP000494115"/>
    </source>
</evidence>
<dbReference type="EMBL" id="CADIKM010000021">
    <property type="protein sequence ID" value="CAB3795418.1"/>
    <property type="molecule type" value="Genomic_DNA"/>
</dbReference>
<sequence length="90" mass="10583">MRARVTIAWYRMSPAYRGRRLAQTQSPSAYRRQMVYEVCQRLGVVRQRVNTALLQDDCGGVYSLVYERQELSIEYTYHAVHPLTRVERSA</sequence>
<dbReference type="Proteomes" id="UP000494115">
    <property type="component" value="Unassembled WGS sequence"/>
</dbReference>